<keyword evidence="1" id="KW-0732">Signal</keyword>
<proteinExistence type="predicted"/>
<protein>
    <submittedName>
        <fullName evidence="5">Bulb-type lectin domain containing protein</fullName>
    </submittedName>
</protein>
<dbReference type="InterPro" id="IPR036426">
    <property type="entry name" value="Bulb-type_lectin_dom_sf"/>
</dbReference>
<reference evidence="6" key="1">
    <citation type="submission" date="2016-06" db="EMBL/GenBank/DDBJ databases">
        <title>Parallel loss of symbiosis genes in relatives of nitrogen-fixing non-legume Parasponia.</title>
        <authorList>
            <person name="Van Velzen R."/>
            <person name="Holmer R."/>
            <person name="Bu F."/>
            <person name="Rutten L."/>
            <person name="Van Zeijl A."/>
            <person name="Liu W."/>
            <person name="Santuari L."/>
            <person name="Cao Q."/>
            <person name="Sharma T."/>
            <person name="Shen D."/>
            <person name="Roswanjaya Y."/>
            <person name="Wardhani T."/>
            <person name="Kalhor M.S."/>
            <person name="Jansen J."/>
            <person name="Van den Hoogen J."/>
            <person name="Gungor B."/>
            <person name="Hartog M."/>
            <person name="Hontelez J."/>
            <person name="Verver J."/>
            <person name="Yang W.-C."/>
            <person name="Schijlen E."/>
            <person name="Repin R."/>
            <person name="Schilthuizen M."/>
            <person name="Schranz E."/>
            <person name="Heidstra R."/>
            <person name="Miyata K."/>
            <person name="Fedorova E."/>
            <person name="Kohlen W."/>
            <person name="Bisseling T."/>
            <person name="Smit S."/>
            <person name="Geurts R."/>
        </authorList>
    </citation>
    <scope>NUCLEOTIDE SEQUENCE [LARGE SCALE GENOMIC DNA]</scope>
    <source>
        <strain evidence="6">cv. WU1-14</strain>
    </source>
</reference>
<dbReference type="Pfam" id="PF01453">
    <property type="entry name" value="B_lectin"/>
    <property type="match status" value="1"/>
</dbReference>
<keyword evidence="6" id="KW-1185">Reference proteome</keyword>
<dbReference type="SUPFAM" id="SSF51110">
    <property type="entry name" value="alpha-D-mannose-specific plant lectins"/>
    <property type="match status" value="1"/>
</dbReference>
<organism evidence="5 6">
    <name type="scientific">Parasponia andersonii</name>
    <name type="common">Sponia andersonii</name>
    <dbReference type="NCBI Taxonomy" id="3476"/>
    <lineage>
        <taxon>Eukaryota</taxon>
        <taxon>Viridiplantae</taxon>
        <taxon>Streptophyta</taxon>
        <taxon>Embryophyta</taxon>
        <taxon>Tracheophyta</taxon>
        <taxon>Spermatophyta</taxon>
        <taxon>Magnoliopsida</taxon>
        <taxon>eudicotyledons</taxon>
        <taxon>Gunneridae</taxon>
        <taxon>Pentapetalae</taxon>
        <taxon>rosids</taxon>
        <taxon>fabids</taxon>
        <taxon>Rosales</taxon>
        <taxon>Cannabaceae</taxon>
        <taxon>Parasponia</taxon>
    </lineage>
</organism>
<dbReference type="InterPro" id="IPR001480">
    <property type="entry name" value="Bulb-type_lectin_dom"/>
</dbReference>
<accession>A0A2P5A6H0</accession>
<dbReference type="Gene3D" id="2.90.10.10">
    <property type="entry name" value="Bulb-type lectin domain"/>
    <property type="match status" value="1"/>
</dbReference>
<dbReference type="STRING" id="3476.A0A2P5A6H0"/>
<evidence type="ECO:0000313" key="6">
    <source>
        <dbReference type="Proteomes" id="UP000237105"/>
    </source>
</evidence>
<dbReference type="OrthoDB" id="907625at2759"/>
<dbReference type="AlphaFoldDB" id="A0A2P5A6H0"/>
<sequence length="183" mass="20621">MRALRGIEMLNLEIRALRGIEKQLLNVLLVLCSITFMLRKPMKLLLILSCFTLLCFPKSHAVDLIKPNQTLVSTGKGTFELGFFSPRNSKNRFVGIGFPIWSSNSSAKNPSLELLDSGNLVVKDGISGSYVWQSFDHSCDTQRADMKLGWDFVTGQNWYLASWNSLQDPSIGNYTYKVDPRLP</sequence>
<name>A0A2P5A6H0_PARAD</name>
<keyword evidence="3" id="KW-0325">Glycoprotein</keyword>
<feature type="domain" description="Bulb-type lectin" evidence="4">
    <location>
        <begin position="100"/>
        <end position="163"/>
    </location>
</feature>
<evidence type="ECO:0000313" key="5">
    <source>
        <dbReference type="EMBL" id="PON32135.1"/>
    </source>
</evidence>
<evidence type="ECO:0000259" key="4">
    <source>
        <dbReference type="Pfam" id="PF01453"/>
    </source>
</evidence>
<dbReference type="EMBL" id="JXTB01000863">
    <property type="protein sequence ID" value="PON32135.1"/>
    <property type="molecule type" value="Genomic_DNA"/>
</dbReference>
<evidence type="ECO:0000256" key="3">
    <source>
        <dbReference type="ARBA" id="ARBA00023180"/>
    </source>
</evidence>
<evidence type="ECO:0000256" key="2">
    <source>
        <dbReference type="ARBA" id="ARBA00023157"/>
    </source>
</evidence>
<evidence type="ECO:0000256" key="1">
    <source>
        <dbReference type="ARBA" id="ARBA00022729"/>
    </source>
</evidence>
<keyword evidence="5" id="KW-0430">Lectin</keyword>
<comment type="caution">
    <text evidence="5">The sequence shown here is derived from an EMBL/GenBank/DDBJ whole genome shotgun (WGS) entry which is preliminary data.</text>
</comment>
<dbReference type="Proteomes" id="UP000237105">
    <property type="component" value="Unassembled WGS sequence"/>
</dbReference>
<dbReference type="PANTHER" id="PTHR32444">
    <property type="entry name" value="BULB-TYPE LECTIN DOMAIN-CONTAINING PROTEIN"/>
    <property type="match status" value="1"/>
</dbReference>
<dbReference type="PANTHER" id="PTHR32444:SF158">
    <property type="entry name" value="RECEPTOR-LIKE SERINE_THREONINE-PROTEIN KINASE"/>
    <property type="match status" value="1"/>
</dbReference>
<dbReference type="GO" id="GO:0030246">
    <property type="term" value="F:carbohydrate binding"/>
    <property type="evidence" value="ECO:0007669"/>
    <property type="project" value="UniProtKB-KW"/>
</dbReference>
<keyword evidence="2" id="KW-1015">Disulfide bond</keyword>
<gene>
    <name evidence="5" type="ORF">PanWU01x14_363970</name>
</gene>